<reference evidence="1" key="1">
    <citation type="submission" date="2021-01" db="EMBL/GenBank/DDBJ databases">
        <title>Whole genome shotgun sequence of Virgisporangium aliadipatigenens NBRC 105644.</title>
        <authorList>
            <person name="Komaki H."/>
            <person name="Tamura T."/>
        </authorList>
    </citation>
    <scope>NUCLEOTIDE SEQUENCE</scope>
    <source>
        <strain evidence="1">NBRC 105644</strain>
    </source>
</reference>
<protein>
    <submittedName>
        <fullName evidence="1">Uncharacterized protein</fullName>
    </submittedName>
</protein>
<dbReference type="Proteomes" id="UP000619260">
    <property type="component" value="Unassembled WGS sequence"/>
</dbReference>
<organism evidence="1 2">
    <name type="scientific">Virgisporangium aliadipatigenens</name>
    <dbReference type="NCBI Taxonomy" id="741659"/>
    <lineage>
        <taxon>Bacteria</taxon>
        <taxon>Bacillati</taxon>
        <taxon>Actinomycetota</taxon>
        <taxon>Actinomycetes</taxon>
        <taxon>Micromonosporales</taxon>
        <taxon>Micromonosporaceae</taxon>
        <taxon>Virgisporangium</taxon>
    </lineage>
</organism>
<name>A0A8J4DMR1_9ACTN</name>
<dbReference type="AlphaFoldDB" id="A0A8J4DMR1"/>
<accession>A0A8J4DMR1</accession>
<sequence>MWRGRYEIGSDGRPVTVWDPSWWRNGGDFEIAGKRFRVRAAGWGTKYRMSDEAGKEVALVERAGRKHWSMRAGRDTYEFRRASFFGSRQELLVGGKAAGSVRRTSAWSGGVEADLPGMPLPLQVFVVGVQLALWQRQQSAAG</sequence>
<dbReference type="EMBL" id="BOPF01000003">
    <property type="protein sequence ID" value="GIJ44050.1"/>
    <property type="molecule type" value="Genomic_DNA"/>
</dbReference>
<proteinExistence type="predicted"/>
<evidence type="ECO:0000313" key="1">
    <source>
        <dbReference type="EMBL" id="GIJ44050.1"/>
    </source>
</evidence>
<comment type="caution">
    <text evidence="1">The sequence shown here is derived from an EMBL/GenBank/DDBJ whole genome shotgun (WGS) entry which is preliminary data.</text>
</comment>
<evidence type="ECO:0000313" key="2">
    <source>
        <dbReference type="Proteomes" id="UP000619260"/>
    </source>
</evidence>
<gene>
    <name evidence="1" type="ORF">Val02_09360</name>
</gene>
<keyword evidence="2" id="KW-1185">Reference proteome</keyword>